<dbReference type="PANTHER" id="PTHR34105">
    <property type="entry name" value="PROLINE-, GLUTAMIC ACID- AND LEUCINE-RICH PROTEIN 1"/>
    <property type="match status" value="1"/>
</dbReference>
<organism evidence="2 3">
    <name type="scientific">Glossina palpalis gambiensis</name>
    <dbReference type="NCBI Taxonomy" id="67801"/>
    <lineage>
        <taxon>Eukaryota</taxon>
        <taxon>Metazoa</taxon>
        <taxon>Ecdysozoa</taxon>
        <taxon>Arthropoda</taxon>
        <taxon>Hexapoda</taxon>
        <taxon>Insecta</taxon>
        <taxon>Pterygota</taxon>
        <taxon>Neoptera</taxon>
        <taxon>Endopterygota</taxon>
        <taxon>Diptera</taxon>
        <taxon>Brachycera</taxon>
        <taxon>Muscomorpha</taxon>
        <taxon>Hippoboscoidea</taxon>
        <taxon>Glossinidae</taxon>
        <taxon>Glossina</taxon>
    </lineage>
</organism>
<evidence type="ECO:0000313" key="2">
    <source>
        <dbReference type="EnsemblMetazoa" id="GPPI049603-PA"/>
    </source>
</evidence>
<dbReference type="VEuPathDB" id="VectorBase:GPPI049603"/>
<dbReference type="InterPro" id="IPR016024">
    <property type="entry name" value="ARM-type_fold"/>
</dbReference>
<dbReference type="EnsemblMetazoa" id="GPPI049603-RA">
    <property type="protein sequence ID" value="GPPI049603-PA"/>
    <property type="gene ID" value="GPPI049603"/>
</dbReference>
<feature type="compositionally biased region" description="Polar residues" evidence="1">
    <location>
        <begin position="625"/>
        <end position="637"/>
    </location>
</feature>
<dbReference type="STRING" id="67801.A0A1B0C5E0"/>
<dbReference type="AlphaFoldDB" id="A0A1B0C5E0"/>
<sequence length="765" mass="86535">MNEMKSLFQTLLSTENTYLDVYLDGLIEHKIFDKGDDIDQRINSLLLKPNTRTVGFQLLNQFLDYSQAAVLERKANVWIPLILKSCNSQDSGNMDLCFDLLKKFAMRCHENCDLSKMFINNYLCKVYESLNNVLEIGIESALRCLEICLRLYAAPSASFQSVIDRFLRKFIDSTDHNIIVYCGKCMHMLQQIRGGGQQGVNHKTRWQEYQNQLVASIHAIFNEMFSNCSETYVGDSSQETGNKTIADLSSEPVRKAAQLHVRAHNVIEYLIIALKDPFPVEKSIMPKKILNLISVGTSVTCITLQQNPIADNLALGVLLPKLHKDLLRLLDTLILILGPHLKPHYQLIWNITLDSLKWTTVLKAQEESNEINLASLRAKAYETIALWCQTLKSGCHGETVVEFLVNEIFSDTPCVYSGMTLQISSGARKHLSKQARRQLNKARSEQSKLSQGNSIRKINQYGTKNLLISVVWALRCLQQILWTFANFLKPSTMKAIHLNIVQLSIQLYDSLPASTVIQHNSMYRLEVYNSLSVTIMAPNHLCPPPTEIALKILQFAHLSDNSLSVRNQCTHLIRNLEKLFHPQKESLLFPLEARDIRNAFVNLGQEHLLNIDPGNLLERSQYNENTSNDNLVNNENQDLGDDKTRPSDHPNNSLSFAMKAEFYSEGKKINEMINNETKHCDHCGSSSCGLDAECCKKVNKANETVVEEKMDDDQTYTPNSKIRKIDEGDTASGSKKSWTVLNSSDADAIDQLLEDIAAEFVDELS</sequence>
<accession>A0A1B0C5E0</accession>
<protein>
    <submittedName>
        <fullName evidence="2">Uncharacterized protein</fullName>
    </submittedName>
</protein>
<keyword evidence="3" id="KW-1185">Reference proteome</keyword>
<reference evidence="3" key="1">
    <citation type="submission" date="2015-01" db="EMBL/GenBank/DDBJ databases">
        <authorList>
            <person name="Aksoy S."/>
            <person name="Warren W."/>
            <person name="Wilson R.K."/>
        </authorList>
    </citation>
    <scope>NUCLEOTIDE SEQUENCE [LARGE SCALE GENOMIC DNA]</scope>
    <source>
        <strain evidence="3">IAEA</strain>
    </source>
</reference>
<evidence type="ECO:0000256" key="1">
    <source>
        <dbReference type="SAM" id="MobiDB-lite"/>
    </source>
</evidence>
<reference evidence="2" key="2">
    <citation type="submission" date="2020-05" db="UniProtKB">
        <authorList>
            <consortium name="EnsemblMetazoa"/>
        </authorList>
    </citation>
    <scope>IDENTIFICATION</scope>
    <source>
        <strain evidence="2">IAEA</strain>
    </source>
</reference>
<name>A0A1B0C5E0_9MUSC</name>
<dbReference type="GO" id="GO:0006364">
    <property type="term" value="P:rRNA processing"/>
    <property type="evidence" value="ECO:0007669"/>
    <property type="project" value="TreeGrafter"/>
</dbReference>
<dbReference type="SUPFAM" id="SSF48371">
    <property type="entry name" value="ARM repeat"/>
    <property type="match status" value="1"/>
</dbReference>
<dbReference type="EMBL" id="JXJN01025937">
    <property type="status" value="NOT_ANNOTATED_CDS"/>
    <property type="molecule type" value="Genomic_DNA"/>
</dbReference>
<feature type="region of interest" description="Disordered" evidence="1">
    <location>
        <begin position="625"/>
        <end position="653"/>
    </location>
</feature>
<proteinExistence type="predicted"/>
<evidence type="ECO:0000313" key="3">
    <source>
        <dbReference type="Proteomes" id="UP000092460"/>
    </source>
</evidence>
<dbReference type="Proteomes" id="UP000092460">
    <property type="component" value="Unassembled WGS sequence"/>
</dbReference>
<feature type="region of interest" description="Disordered" evidence="1">
    <location>
        <begin position="710"/>
        <end position="737"/>
    </location>
</feature>
<dbReference type="PANTHER" id="PTHR34105:SF1">
    <property type="entry name" value="PROLINE-, GLUTAMIC ACID- AND LEUCINE-RICH PROTEIN 1"/>
    <property type="match status" value="1"/>
</dbReference>
<dbReference type="GO" id="GO:0005634">
    <property type="term" value="C:nucleus"/>
    <property type="evidence" value="ECO:0007669"/>
    <property type="project" value="TreeGrafter"/>
</dbReference>